<feature type="signal peptide" evidence="2">
    <location>
        <begin position="1"/>
        <end position="19"/>
    </location>
</feature>
<keyword evidence="4" id="KW-1185">Reference proteome</keyword>
<protein>
    <submittedName>
        <fullName evidence="3 5">Uncharacterized protein</fullName>
    </submittedName>
</protein>
<organism evidence="5">
    <name type="scientific">Angiostrongylus costaricensis</name>
    <name type="common">Nematode worm</name>
    <dbReference type="NCBI Taxonomy" id="334426"/>
    <lineage>
        <taxon>Eukaryota</taxon>
        <taxon>Metazoa</taxon>
        <taxon>Ecdysozoa</taxon>
        <taxon>Nematoda</taxon>
        <taxon>Chromadorea</taxon>
        <taxon>Rhabditida</taxon>
        <taxon>Rhabditina</taxon>
        <taxon>Rhabditomorpha</taxon>
        <taxon>Strongyloidea</taxon>
        <taxon>Metastrongylidae</taxon>
        <taxon>Angiostrongylus</taxon>
    </lineage>
</organism>
<evidence type="ECO:0000256" key="2">
    <source>
        <dbReference type="SAM" id="SignalP"/>
    </source>
</evidence>
<gene>
    <name evidence="3" type="ORF">ACOC_LOCUS5643</name>
</gene>
<evidence type="ECO:0000313" key="5">
    <source>
        <dbReference type="WBParaSite" id="ACOC_0000564201-mRNA-1"/>
    </source>
</evidence>
<evidence type="ECO:0000256" key="1">
    <source>
        <dbReference type="SAM" id="MobiDB-lite"/>
    </source>
</evidence>
<evidence type="ECO:0000313" key="3">
    <source>
        <dbReference type="EMBL" id="VDM57228.1"/>
    </source>
</evidence>
<dbReference type="AlphaFoldDB" id="A0A0R3PLJ8"/>
<name>A0A0R3PLJ8_ANGCS</name>
<reference evidence="5" key="1">
    <citation type="submission" date="2017-02" db="UniProtKB">
        <authorList>
            <consortium name="WormBaseParasite"/>
        </authorList>
    </citation>
    <scope>IDENTIFICATION</scope>
</reference>
<dbReference type="Proteomes" id="UP000267027">
    <property type="component" value="Unassembled WGS sequence"/>
</dbReference>
<accession>A0A0R3PLJ8</accession>
<reference evidence="3 4" key="2">
    <citation type="submission" date="2018-11" db="EMBL/GenBank/DDBJ databases">
        <authorList>
            <consortium name="Pathogen Informatics"/>
        </authorList>
    </citation>
    <scope>NUCLEOTIDE SEQUENCE [LARGE SCALE GENOMIC DNA]</scope>
    <source>
        <strain evidence="3 4">Costa Rica</strain>
    </source>
</reference>
<dbReference type="OrthoDB" id="5790812at2759"/>
<feature type="region of interest" description="Disordered" evidence="1">
    <location>
        <begin position="59"/>
        <end position="79"/>
    </location>
</feature>
<evidence type="ECO:0000313" key="4">
    <source>
        <dbReference type="Proteomes" id="UP000267027"/>
    </source>
</evidence>
<dbReference type="WBParaSite" id="ACOC_0000564201-mRNA-1">
    <property type="protein sequence ID" value="ACOC_0000564201-mRNA-1"/>
    <property type="gene ID" value="ACOC_0000564201"/>
</dbReference>
<keyword evidence="2" id="KW-0732">Signal</keyword>
<dbReference type="EMBL" id="UYYA01003885">
    <property type="protein sequence ID" value="VDM57228.1"/>
    <property type="molecule type" value="Genomic_DNA"/>
</dbReference>
<feature type="chain" id="PRO_5043130196" evidence="2">
    <location>
        <begin position="20"/>
        <end position="101"/>
    </location>
</feature>
<sequence length="101" mass="10819">MIMAVFLKYYIVLLGNTSGNSPEGIARLYIIAKQMAAEAEKGQMPTASDGSGLKVITAGGSELPPVVDETTRPPFNDTTQFNGIDVSEVMELRIVKPLCNS</sequence>
<proteinExistence type="predicted"/>